<dbReference type="Pfam" id="PF00498">
    <property type="entry name" value="FHA"/>
    <property type="match status" value="1"/>
</dbReference>
<dbReference type="SUPFAM" id="SSF49879">
    <property type="entry name" value="SMAD/FHA domain"/>
    <property type="match status" value="1"/>
</dbReference>
<accession>A0A8I2YZ93</accession>
<feature type="domain" description="FHA" evidence="1">
    <location>
        <begin position="33"/>
        <end position="89"/>
    </location>
</feature>
<evidence type="ECO:0000313" key="3">
    <source>
        <dbReference type="Proteomes" id="UP000683000"/>
    </source>
</evidence>
<dbReference type="InterPro" id="IPR000253">
    <property type="entry name" value="FHA_dom"/>
</dbReference>
<gene>
    <name evidence="2" type="ORF">JVT61DRAFT_10438</name>
</gene>
<reference evidence="2" key="1">
    <citation type="submission" date="2021-03" db="EMBL/GenBank/DDBJ databases">
        <title>Evolutionary innovations through gain and loss of genes in the ectomycorrhizal Boletales.</title>
        <authorList>
            <person name="Wu G."/>
            <person name="Miyauchi S."/>
            <person name="Morin E."/>
            <person name="Yang Z.-L."/>
            <person name="Xu J."/>
            <person name="Martin F.M."/>
        </authorList>
    </citation>
    <scope>NUCLEOTIDE SEQUENCE</scope>
    <source>
        <strain evidence="2">BR01</strain>
    </source>
</reference>
<organism evidence="2 3">
    <name type="scientific">Boletus reticuloceps</name>
    <dbReference type="NCBI Taxonomy" id="495285"/>
    <lineage>
        <taxon>Eukaryota</taxon>
        <taxon>Fungi</taxon>
        <taxon>Dikarya</taxon>
        <taxon>Basidiomycota</taxon>
        <taxon>Agaricomycotina</taxon>
        <taxon>Agaricomycetes</taxon>
        <taxon>Agaricomycetidae</taxon>
        <taxon>Boletales</taxon>
        <taxon>Boletineae</taxon>
        <taxon>Boletaceae</taxon>
        <taxon>Boletoideae</taxon>
        <taxon>Boletus</taxon>
    </lineage>
</organism>
<name>A0A8I2YZ93_9AGAM</name>
<dbReference type="InterPro" id="IPR008984">
    <property type="entry name" value="SMAD_FHA_dom_sf"/>
</dbReference>
<sequence>MNFNALPTVSFTPTPDSFPFESKQLSLADKVRVQLGCESDVAPSPSNGIFPKGPLSLSTPHAEVWIQGKQILIRDRSSVHGTYVNGIRIQQQTLLQDGDVVTLGQQLSRSSASNTPDCQLKPIEASVTIVGV</sequence>
<dbReference type="PROSITE" id="PS50006">
    <property type="entry name" value="FHA_DOMAIN"/>
    <property type="match status" value="1"/>
</dbReference>
<dbReference type="OrthoDB" id="687730at2759"/>
<proteinExistence type="predicted"/>
<dbReference type="Gene3D" id="2.60.200.20">
    <property type="match status" value="1"/>
</dbReference>
<dbReference type="CDD" id="cd00060">
    <property type="entry name" value="FHA"/>
    <property type="match status" value="1"/>
</dbReference>
<dbReference type="EMBL" id="JAGFBS010000004">
    <property type="protein sequence ID" value="KAG6379877.1"/>
    <property type="molecule type" value="Genomic_DNA"/>
</dbReference>
<dbReference type="AlphaFoldDB" id="A0A8I2YZ93"/>
<comment type="caution">
    <text evidence="2">The sequence shown here is derived from an EMBL/GenBank/DDBJ whole genome shotgun (WGS) entry which is preliminary data.</text>
</comment>
<evidence type="ECO:0000259" key="1">
    <source>
        <dbReference type="PROSITE" id="PS50006"/>
    </source>
</evidence>
<evidence type="ECO:0000313" key="2">
    <source>
        <dbReference type="EMBL" id="KAG6379877.1"/>
    </source>
</evidence>
<protein>
    <recommendedName>
        <fullName evidence="1">FHA domain-containing protein</fullName>
    </recommendedName>
</protein>
<keyword evidence="3" id="KW-1185">Reference proteome</keyword>
<dbReference type="Proteomes" id="UP000683000">
    <property type="component" value="Unassembled WGS sequence"/>
</dbReference>